<accession>A0A0M2KE36</accession>
<evidence type="ECO:0000259" key="1">
    <source>
        <dbReference type="Pfam" id="PF04233"/>
    </source>
</evidence>
<dbReference type="STRING" id="65700.SY86_23270"/>
<organism evidence="2 3">
    <name type="scientific">Erwinia tracheiphila</name>
    <dbReference type="NCBI Taxonomy" id="65700"/>
    <lineage>
        <taxon>Bacteria</taxon>
        <taxon>Pseudomonadati</taxon>
        <taxon>Pseudomonadota</taxon>
        <taxon>Gammaproteobacteria</taxon>
        <taxon>Enterobacterales</taxon>
        <taxon>Erwiniaceae</taxon>
        <taxon>Erwinia</taxon>
    </lineage>
</organism>
<dbReference type="PATRIC" id="fig|65700.7.peg.5787"/>
<comment type="caution">
    <text evidence="2">The sequence shown here is derived from an EMBL/GenBank/DDBJ whole genome shotgun (WGS) entry which is preliminary data.</text>
</comment>
<dbReference type="RefSeq" id="WP_016192720.1">
    <property type="nucleotide sequence ID" value="NZ_CP089932.1"/>
</dbReference>
<sequence length="418" mass="45810">MGEVNAGFAMTLPPARAIAYFQSKGLTPTLSWKDMQDEAHAVRFVVAGITKLDVLSDIHNGLTRSLTEGATFRQFQDELEPLLQRKGWLGRGLVADEDGVLQGKKLMPYRLDTIFRTNIQSAYAAGRYQQQMSNVADRPYWQYNAVMDNRTRPTHAALNGRIFRWDDPIWQTIYPPNGYNCRCWVRALTEAQMTNHPVGVETSDGRLVTVQQPYGLDGGMRPVKAYRDPETGQMLVPDAGFHLNPGRGYLAGLGQSLLEKSVDAPPRLAAQAVYETLRNNRLTTAVNRALDGWVRSLPARPGKDFRRVGALSPLVLAAISESATLPSPAITLAAQTVVSLRDAGVTWLARIASAFRYPVAVLQRGDTILVVAEDLTGYSVVTLVRSADGFEPVSSVPWSPAAVTHARLIDGVLPEDGA</sequence>
<dbReference type="Pfam" id="PF04233">
    <property type="entry name" value="Phage_Mu_F"/>
    <property type="match status" value="1"/>
</dbReference>
<proteinExistence type="predicted"/>
<keyword evidence="3" id="KW-1185">Reference proteome</keyword>
<protein>
    <submittedName>
        <fullName evidence="2">Head assembly protein</fullName>
    </submittedName>
</protein>
<dbReference type="NCBIfam" id="TIGR01641">
    <property type="entry name" value="phageSPP1_gp7"/>
    <property type="match status" value="1"/>
</dbReference>
<dbReference type="Proteomes" id="UP000033924">
    <property type="component" value="Unassembled WGS sequence"/>
</dbReference>
<feature type="domain" description="Phage head morphogenesis" evidence="1">
    <location>
        <begin position="57"/>
        <end position="185"/>
    </location>
</feature>
<dbReference type="EMBL" id="JXNU01000003">
    <property type="protein sequence ID" value="KKF37655.1"/>
    <property type="molecule type" value="Genomic_DNA"/>
</dbReference>
<evidence type="ECO:0000313" key="2">
    <source>
        <dbReference type="EMBL" id="KKF37655.1"/>
    </source>
</evidence>
<evidence type="ECO:0000313" key="3">
    <source>
        <dbReference type="Proteomes" id="UP000033924"/>
    </source>
</evidence>
<dbReference type="InterPro" id="IPR006528">
    <property type="entry name" value="Phage_head_morphogenesis_dom"/>
</dbReference>
<gene>
    <name evidence="2" type="ORF">SY86_23270</name>
</gene>
<reference evidence="2 3" key="1">
    <citation type="submission" date="2015-01" db="EMBL/GenBank/DDBJ databases">
        <title>Erwinia tracheiphila.</title>
        <authorList>
            <person name="Shapiro L.R."/>
        </authorList>
    </citation>
    <scope>NUCLEOTIDE SEQUENCE [LARGE SCALE GENOMIC DNA]</scope>
    <source>
        <strain evidence="2 3">BuffGH</strain>
    </source>
</reference>
<name>A0A0M2KE36_9GAMM</name>
<dbReference type="AlphaFoldDB" id="A0A0M2KE36"/>